<evidence type="ECO:0000313" key="2">
    <source>
        <dbReference type="EMBL" id="KIJ25941.1"/>
    </source>
</evidence>
<feature type="compositionally biased region" description="Polar residues" evidence="1">
    <location>
        <begin position="52"/>
        <end position="61"/>
    </location>
</feature>
<dbReference type="EMBL" id="KN837391">
    <property type="protein sequence ID" value="KIJ25941.1"/>
    <property type="molecule type" value="Genomic_DNA"/>
</dbReference>
<feature type="region of interest" description="Disordered" evidence="1">
    <location>
        <begin position="103"/>
        <end position="126"/>
    </location>
</feature>
<dbReference type="Proteomes" id="UP000054279">
    <property type="component" value="Unassembled WGS sequence"/>
</dbReference>
<proteinExistence type="predicted"/>
<reference evidence="2 3" key="1">
    <citation type="submission" date="2014-06" db="EMBL/GenBank/DDBJ databases">
        <title>Evolutionary Origins and Diversification of the Mycorrhizal Mutualists.</title>
        <authorList>
            <consortium name="DOE Joint Genome Institute"/>
            <consortium name="Mycorrhizal Genomics Consortium"/>
            <person name="Kohler A."/>
            <person name="Kuo A."/>
            <person name="Nagy L.G."/>
            <person name="Floudas D."/>
            <person name="Copeland A."/>
            <person name="Barry K.W."/>
            <person name="Cichocki N."/>
            <person name="Veneault-Fourrey C."/>
            <person name="LaButti K."/>
            <person name="Lindquist E.A."/>
            <person name="Lipzen A."/>
            <person name="Lundell T."/>
            <person name="Morin E."/>
            <person name="Murat C."/>
            <person name="Riley R."/>
            <person name="Ohm R."/>
            <person name="Sun H."/>
            <person name="Tunlid A."/>
            <person name="Henrissat B."/>
            <person name="Grigoriev I.V."/>
            <person name="Hibbett D.S."/>
            <person name="Martin F."/>
        </authorList>
    </citation>
    <scope>NUCLEOTIDE SEQUENCE [LARGE SCALE GENOMIC DNA]</scope>
    <source>
        <strain evidence="2 3">SS14</strain>
    </source>
</reference>
<feature type="compositionally biased region" description="Low complexity" evidence="1">
    <location>
        <begin position="62"/>
        <end position="73"/>
    </location>
</feature>
<dbReference type="HOGENOM" id="CLU_152110_0_0_1"/>
<accession>A0A0C9UKK6</accession>
<sequence>MIPLNVARKKIQAAAKRRAPLLTDPRAIKSQKIIGGREIAWEEIPEELVPPGSSSNTQVCVSNGSPKGSSSSSRPIEGLSLGDEEEDRFLMMTNGSGFWEEDVETENANGNEEEPEPVSFIDIIEL</sequence>
<dbReference type="AlphaFoldDB" id="A0A0C9UKK6"/>
<evidence type="ECO:0000313" key="3">
    <source>
        <dbReference type="Proteomes" id="UP000054279"/>
    </source>
</evidence>
<organism evidence="2 3">
    <name type="scientific">Sphaerobolus stellatus (strain SS14)</name>
    <dbReference type="NCBI Taxonomy" id="990650"/>
    <lineage>
        <taxon>Eukaryota</taxon>
        <taxon>Fungi</taxon>
        <taxon>Dikarya</taxon>
        <taxon>Basidiomycota</taxon>
        <taxon>Agaricomycotina</taxon>
        <taxon>Agaricomycetes</taxon>
        <taxon>Phallomycetidae</taxon>
        <taxon>Geastrales</taxon>
        <taxon>Sphaerobolaceae</taxon>
        <taxon>Sphaerobolus</taxon>
    </lineage>
</organism>
<evidence type="ECO:0000256" key="1">
    <source>
        <dbReference type="SAM" id="MobiDB-lite"/>
    </source>
</evidence>
<keyword evidence="3" id="KW-1185">Reference proteome</keyword>
<name>A0A0C9UKK6_SPHS4</name>
<protein>
    <submittedName>
        <fullName evidence="2">Uncharacterized protein</fullName>
    </submittedName>
</protein>
<feature type="compositionally biased region" description="Acidic residues" evidence="1">
    <location>
        <begin position="103"/>
        <end position="116"/>
    </location>
</feature>
<feature type="region of interest" description="Disordered" evidence="1">
    <location>
        <begin position="46"/>
        <end position="87"/>
    </location>
</feature>
<gene>
    <name evidence="2" type="ORF">M422DRAFT_55731</name>
</gene>